<keyword evidence="1" id="KW-0677">Repeat</keyword>
<keyword evidence="2 3" id="KW-0040">ANK repeat</keyword>
<dbReference type="PROSITE" id="PS50297">
    <property type="entry name" value="ANK_REP_REGION"/>
    <property type="match status" value="3"/>
</dbReference>
<dbReference type="EMBL" id="CADEPI010000457">
    <property type="protein sequence ID" value="CAB3386139.1"/>
    <property type="molecule type" value="Genomic_DNA"/>
</dbReference>
<dbReference type="InterPro" id="IPR002110">
    <property type="entry name" value="Ankyrin_rpt"/>
</dbReference>
<dbReference type="PRINTS" id="PR01415">
    <property type="entry name" value="ANKYRIN"/>
</dbReference>
<protein>
    <submittedName>
        <fullName evidence="4">Uncharacterized protein</fullName>
    </submittedName>
</protein>
<evidence type="ECO:0000313" key="5">
    <source>
        <dbReference type="Proteomes" id="UP000494165"/>
    </source>
</evidence>
<organism evidence="4 5">
    <name type="scientific">Cloeon dipterum</name>
    <dbReference type="NCBI Taxonomy" id="197152"/>
    <lineage>
        <taxon>Eukaryota</taxon>
        <taxon>Metazoa</taxon>
        <taxon>Ecdysozoa</taxon>
        <taxon>Arthropoda</taxon>
        <taxon>Hexapoda</taxon>
        <taxon>Insecta</taxon>
        <taxon>Pterygota</taxon>
        <taxon>Palaeoptera</taxon>
        <taxon>Ephemeroptera</taxon>
        <taxon>Pisciforma</taxon>
        <taxon>Baetidae</taxon>
        <taxon>Cloeon</taxon>
    </lineage>
</organism>
<proteinExistence type="predicted"/>
<evidence type="ECO:0000256" key="1">
    <source>
        <dbReference type="ARBA" id="ARBA00022737"/>
    </source>
</evidence>
<dbReference type="Proteomes" id="UP000494165">
    <property type="component" value="Unassembled WGS sequence"/>
</dbReference>
<feature type="repeat" description="ANK" evidence="3">
    <location>
        <begin position="78"/>
        <end position="110"/>
    </location>
</feature>
<dbReference type="Pfam" id="PF00023">
    <property type="entry name" value="Ank"/>
    <property type="match status" value="2"/>
</dbReference>
<dbReference type="SMART" id="SM00248">
    <property type="entry name" value="ANK"/>
    <property type="match status" value="9"/>
</dbReference>
<evidence type="ECO:0000256" key="2">
    <source>
        <dbReference type="ARBA" id="ARBA00023043"/>
    </source>
</evidence>
<sequence>MHKSARKDFKFVEIISWQKNKMYALQMEGVDFPHYFIRSRKRQREIEQKLKLKKKLKLEEHHENLVRKMLQFVEDNKGEMPALHFAARVSNVDVCRRLVQQGADVNEKYGKLGATPLHFAALNTAHGDGLIDFFLRKGLWKRPYDRFAILKAACRYGDLEMVKWLLEEVEIDVNLFEEREKVQVLGQAAQESEQLFKRVANTKIKIERRMSLLQFCVMRNRLNAAKFVHAKDGDLINEINEDGLTVLHLAAMFGSVTMCRWLIDQGQNLYAINEKTCANFLHYAAQNTTNGEDIIKAFGKKLRGLVNQTAVKDFAPLHFAMINGPQHDKVAEALLELGADLSVKWNGNNLLHFCIIFRKLKCAKFVHGKDKNQIKEKGGAENTTLHLAANHFEKEMCAWLVKQGADPRELTAGGKSVLESTFSAKAKKFFRFIIKSKILR</sequence>
<dbReference type="OrthoDB" id="823504at2759"/>
<reference evidence="4 5" key="1">
    <citation type="submission" date="2020-04" db="EMBL/GenBank/DDBJ databases">
        <authorList>
            <person name="Alioto T."/>
            <person name="Alioto T."/>
            <person name="Gomez Garrido J."/>
        </authorList>
    </citation>
    <scope>NUCLEOTIDE SEQUENCE [LARGE SCALE GENOMIC DNA]</scope>
</reference>
<dbReference type="AlphaFoldDB" id="A0A8S1E149"/>
<dbReference type="SUPFAM" id="SSF48403">
    <property type="entry name" value="Ankyrin repeat"/>
    <property type="match status" value="2"/>
</dbReference>
<dbReference type="PANTHER" id="PTHR24198:SF195">
    <property type="entry name" value="DEATH DOMAIN-CONTAINING PROTEIN"/>
    <property type="match status" value="1"/>
</dbReference>
<keyword evidence="5" id="KW-1185">Reference proteome</keyword>
<feature type="repeat" description="ANK" evidence="3">
    <location>
        <begin position="242"/>
        <end position="274"/>
    </location>
</feature>
<dbReference type="Pfam" id="PF12796">
    <property type="entry name" value="Ank_2"/>
    <property type="match status" value="2"/>
</dbReference>
<dbReference type="PROSITE" id="PS50088">
    <property type="entry name" value="ANK_REPEAT"/>
    <property type="match status" value="3"/>
</dbReference>
<name>A0A8S1E149_9INSE</name>
<dbReference type="Gene3D" id="1.25.40.20">
    <property type="entry name" value="Ankyrin repeat-containing domain"/>
    <property type="match status" value="2"/>
</dbReference>
<evidence type="ECO:0000256" key="3">
    <source>
        <dbReference type="PROSITE-ProRule" id="PRU00023"/>
    </source>
</evidence>
<accession>A0A8S1E149</accession>
<comment type="caution">
    <text evidence="4">The sequence shown here is derived from an EMBL/GenBank/DDBJ whole genome shotgun (WGS) entry which is preliminary data.</text>
</comment>
<feature type="repeat" description="ANK" evidence="3">
    <location>
        <begin position="312"/>
        <end position="346"/>
    </location>
</feature>
<dbReference type="InterPro" id="IPR036770">
    <property type="entry name" value="Ankyrin_rpt-contain_sf"/>
</dbReference>
<evidence type="ECO:0000313" key="4">
    <source>
        <dbReference type="EMBL" id="CAB3386139.1"/>
    </source>
</evidence>
<dbReference type="PANTHER" id="PTHR24198">
    <property type="entry name" value="ANKYRIN REPEAT AND PROTEIN KINASE DOMAIN-CONTAINING PROTEIN"/>
    <property type="match status" value="1"/>
</dbReference>
<gene>
    <name evidence="4" type="ORF">CLODIP_2_CD01410</name>
</gene>